<accession>A0A1I3Z0U6</accession>
<evidence type="ECO:0000313" key="3">
    <source>
        <dbReference type="Proteomes" id="UP000199598"/>
    </source>
</evidence>
<dbReference type="InterPro" id="IPR001387">
    <property type="entry name" value="Cro/C1-type_HTH"/>
</dbReference>
<feature type="domain" description="HTH cro/C1-type" evidence="1">
    <location>
        <begin position="7"/>
        <end position="60"/>
    </location>
</feature>
<sequence>MTPAQCRAARALIGMSQKELASMANVGAQTLADFERGARVPRINNLNAMQTALEEAGVEFIPENGGGVGVRLRK</sequence>
<name>A0A1I3Z0U6_9HYPH</name>
<organism evidence="2 3">
    <name type="scientific">Pseudovibrio ascidiaceicola</name>
    <dbReference type="NCBI Taxonomy" id="285279"/>
    <lineage>
        <taxon>Bacteria</taxon>
        <taxon>Pseudomonadati</taxon>
        <taxon>Pseudomonadota</taxon>
        <taxon>Alphaproteobacteria</taxon>
        <taxon>Hyphomicrobiales</taxon>
        <taxon>Stappiaceae</taxon>
        <taxon>Pseudovibrio</taxon>
    </lineage>
</organism>
<evidence type="ECO:0000313" key="2">
    <source>
        <dbReference type="EMBL" id="SFK37645.1"/>
    </source>
</evidence>
<evidence type="ECO:0000259" key="1">
    <source>
        <dbReference type="PROSITE" id="PS50943"/>
    </source>
</evidence>
<dbReference type="Proteomes" id="UP000199598">
    <property type="component" value="Unassembled WGS sequence"/>
</dbReference>
<dbReference type="Pfam" id="PF01381">
    <property type="entry name" value="HTH_3"/>
    <property type="match status" value="1"/>
</dbReference>
<proteinExistence type="predicted"/>
<protein>
    <submittedName>
        <fullName evidence="2">Helix-turn-helix</fullName>
    </submittedName>
</protein>
<dbReference type="EMBL" id="FOSK01000004">
    <property type="protein sequence ID" value="SFK37645.1"/>
    <property type="molecule type" value="Genomic_DNA"/>
</dbReference>
<dbReference type="PROSITE" id="PS50943">
    <property type="entry name" value="HTH_CROC1"/>
    <property type="match status" value="1"/>
</dbReference>
<dbReference type="Gene3D" id="1.10.260.40">
    <property type="entry name" value="lambda repressor-like DNA-binding domains"/>
    <property type="match status" value="1"/>
</dbReference>
<dbReference type="SMART" id="SM00530">
    <property type="entry name" value="HTH_XRE"/>
    <property type="match status" value="1"/>
</dbReference>
<reference evidence="2 3" key="1">
    <citation type="submission" date="2016-10" db="EMBL/GenBank/DDBJ databases">
        <authorList>
            <person name="Varghese N."/>
            <person name="Submissions S."/>
        </authorList>
    </citation>
    <scope>NUCLEOTIDE SEQUENCE [LARGE SCALE GENOMIC DNA]</scope>
    <source>
        <strain evidence="2 3">DSM 16392</strain>
    </source>
</reference>
<gene>
    <name evidence="2" type="ORF">SAMN04488518_104348</name>
</gene>
<dbReference type="SUPFAM" id="SSF47413">
    <property type="entry name" value="lambda repressor-like DNA-binding domains"/>
    <property type="match status" value="1"/>
</dbReference>
<dbReference type="InterPro" id="IPR010982">
    <property type="entry name" value="Lambda_DNA-bd_dom_sf"/>
</dbReference>
<dbReference type="CDD" id="cd00093">
    <property type="entry name" value="HTH_XRE"/>
    <property type="match status" value="1"/>
</dbReference>
<keyword evidence="3" id="KW-1185">Reference proteome</keyword>
<comment type="caution">
    <text evidence="2">The sequence shown here is derived from an EMBL/GenBank/DDBJ whole genome shotgun (WGS) entry which is preliminary data.</text>
</comment>